<organism evidence="8 9">
    <name type="scientific">Diploptera punctata</name>
    <name type="common">Pacific beetle cockroach</name>
    <dbReference type="NCBI Taxonomy" id="6984"/>
    <lineage>
        <taxon>Eukaryota</taxon>
        <taxon>Metazoa</taxon>
        <taxon>Ecdysozoa</taxon>
        <taxon>Arthropoda</taxon>
        <taxon>Hexapoda</taxon>
        <taxon>Insecta</taxon>
        <taxon>Pterygota</taxon>
        <taxon>Neoptera</taxon>
        <taxon>Polyneoptera</taxon>
        <taxon>Dictyoptera</taxon>
        <taxon>Blattodea</taxon>
        <taxon>Blaberoidea</taxon>
        <taxon>Blaberidae</taxon>
        <taxon>Diplopterinae</taxon>
        <taxon>Diploptera</taxon>
    </lineage>
</organism>
<evidence type="ECO:0000259" key="7">
    <source>
        <dbReference type="PROSITE" id="PS01033"/>
    </source>
</evidence>
<reference evidence="8" key="1">
    <citation type="journal article" date="2023" name="IScience">
        <title>Live-bearing cockroach genome reveals convergent evolutionary mechanisms linked to viviparity in insects and beyond.</title>
        <authorList>
            <person name="Fouks B."/>
            <person name="Harrison M.C."/>
            <person name="Mikhailova A.A."/>
            <person name="Marchal E."/>
            <person name="English S."/>
            <person name="Carruthers M."/>
            <person name="Jennings E.C."/>
            <person name="Chiamaka E.L."/>
            <person name="Frigard R.A."/>
            <person name="Pippel M."/>
            <person name="Attardo G.M."/>
            <person name="Benoit J.B."/>
            <person name="Bornberg-Bauer E."/>
            <person name="Tobe S.S."/>
        </authorList>
    </citation>
    <scope>NUCLEOTIDE SEQUENCE</scope>
    <source>
        <strain evidence="8">Stay&amp;Tobe</strain>
    </source>
</reference>
<dbReference type="PANTHER" id="PTHR47217:SF1">
    <property type="entry name" value="GLOBIN-LIKE PROTEIN"/>
    <property type="match status" value="1"/>
</dbReference>
<evidence type="ECO:0000256" key="1">
    <source>
        <dbReference type="ARBA" id="ARBA00022448"/>
    </source>
</evidence>
<dbReference type="EMBL" id="JASPKZ010004554">
    <property type="protein sequence ID" value="KAJ9590152.1"/>
    <property type="molecule type" value="Genomic_DNA"/>
</dbReference>
<keyword evidence="5" id="KW-0408">Iron</keyword>
<keyword evidence="4" id="KW-0479">Metal-binding</keyword>
<protein>
    <recommendedName>
        <fullName evidence="7">Globin domain-containing protein</fullName>
    </recommendedName>
</protein>
<name>A0AAD8A0J5_DIPPU</name>
<keyword evidence="2 6" id="KW-0349">Heme</keyword>
<dbReference type="SUPFAM" id="SSF46458">
    <property type="entry name" value="Globin-like"/>
    <property type="match status" value="1"/>
</dbReference>
<comment type="similarity">
    <text evidence="6">Belongs to the globin family.</text>
</comment>
<evidence type="ECO:0000313" key="8">
    <source>
        <dbReference type="EMBL" id="KAJ9590152.1"/>
    </source>
</evidence>
<dbReference type="Proteomes" id="UP001233999">
    <property type="component" value="Unassembled WGS sequence"/>
</dbReference>
<dbReference type="Gene3D" id="1.10.490.10">
    <property type="entry name" value="Globins"/>
    <property type="match status" value="1"/>
</dbReference>
<dbReference type="GO" id="GO:0046872">
    <property type="term" value="F:metal ion binding"/>
    <property type="evidence" value="ECO:0007669"/>
    <property type="project" value="UniProtKB-KW"/>
</dbReference>
<dbReference type="InterPro" id="IPR012292">
    <property type="entry name" value="Globin/Proto"/>
</dbReference>
<accession>A0AAD8A0J5</accession>
<gene>
    <name evidence="8" type="ORF">L9F63_016737</name>
</gene>
<reference evidence="8" key="2">
    <citation type="submission" date="2023-05" db="EMBL/GenBank/DDBJ databases">
        <authorList>
            <person name="Fouks B."/>
        </authorList>
    </citation>
    <scope>NUCLEOTIDE SEQUENCE</scope>
    <source>
        <strain evidence="8">Stay&amp;Tobe</strain>
        <tissue evidence="8">Testes</tissue>
    </source>
</reference>
<evidence type="ECO:0000256" key="2">
    <source>
        <dbReference type="ARBA" id="ARBA00022617"/>
    </source>
</evidence>
<evidence type="ECO:0000256" key="5">
    <source>
        <dbReference type="ARBA" id="ARBA00023004"/>
    </source>
</evidence>
<sequence length="131" mass="15334">MNRFHVVFRALRMYPAARKQFRTFAHVPLEQLKDEPTFRQQGHKTLSAVNRVVADLHDEEKLAAFLKEIGQMHKRRKVPTDDFKTFHVAVVQVMKSTLGPALSADAEATVYRLMKKMIKRIIQEYYNHPLD</sequence>
<evidence type="ECO:0000256" key="3">
    <source>
        <dbReference type="ARBA" id="ARBA00022621"/>
    </source>
</evidence>
<dbReference type="GO" id="GO:0005344">
    <property type="term" value="F:oxygen carrier activity"/>
    <property type="evidence" value="ECO:0007669"/>
    <property type="project" value="UniProtKB-KW"/>
</dbReference>
<evidence type="ECO:0000256" key="4">
    <source>
        <dbReference type="ARBA" id="ARBA00022723"/>
    </source>
</evidence>
<keyword evidence="9" id="KW-1185">Reference proteome</keyword>
<dbReference type="Pfam" id="PF00042">
    <property type="entry name" value="Globin"/>
    <property type="match status" value="1"/>
</dbReference>
<keyword evidence="3 6" id="KW-0561">Oxygen transport</keyword>
<keyword evidence="1 6" id="KW-0813">Transport</keyword>
<dbReference type="PANTHER" id="PTHR47217">
    <property type="entry name" value="GLOBIN-LIKE PROTEIN"/>
    <property type="match status" value="1"/>
</dbReference>
<dbReference type="InterPro" id="IPR009050">
    <property type="entry name" value="Globin-like_sf"/>
</dbReference>
<dbReference type="CDD" id="cd01040">
    <property type="entry name" value="Mb-like"/>
    <property type="match status" value="1"/>
</dbReference>
<evidence type="ECO:0000256" key="6">
    <source>
        <dbReference type="RuleBase" id="RU000356"/>
    </source>
</evidence>
<feature type="domain" description="Globin" evidence="7">
    <location>
        <begin position="1"/>
        <end position="126"/>
    </location>
</feature>
<dbReference type="PROSITE" id="PS01033">
    <property type="entry name" value="GLOBIN"/>
    <property type="match status" value="1"/>
</dbReference>
<dbReference type="InterPro" id="IPR044399">
    <property type="entry name" value="Mb-like_M"/>
</dbReference>
<comment type="caution">
    <text evidence="8">The sequence shown here is derived from an EMBL/GenBank/DDBJ whole genome shotgun (WGS) entry which is preliminary data.</text>
</comment>
<proteinExistence type="inferred from homology"/>
<dbReference type="GO" id="GO:0019825">
    <property type="term" value="F:oxygen binding"/>
    <property type="evidence" value="ECO:0007669"/>
    <property type="project" value="InterPro"/>
</dbReference>
<dbReference type="AlphaFoldDB" id="A0AAD8A0J5"/>
<dbReference type="GO" id="GO:0020037">
    <property type="term" value="F:heme binding"/>
    <property type="evidence" value="ECO:0007669"/>
    <property type="project" value="InterPro"/>
</dbReference>
<dbReference type="InterPro" id="IPR000971">
    <property type="entry name" value="Globin"/>
</dbReference>
<evidence type="ECO:0000313" key="9">
    <source>
        <dbReference type="Proteomes" id="UP001233999"/>
    </source>
</evidence>